<dbReference type="InterPro" id="IPR001433">
    <property type="entry name" value="OxRdtase_FAD/NAD-bd"/>
</dbReference>
<organism evidence="11 12">
    <name type="scientific">Phytophthora sojae (strain P6497)</name>
    <name type="common">Soybean stem and root rot agent</name>
    <name type="synonym">Phytophthora megasperma f. sp. glycines</name>
    <dbReference type="NCBI Taxonomy" id="1094619"/>
    <lineage>
        <taxon>Eukaryota</taxon>
        <taxon>Sar</taxon>
        <taxon>Stramenopiles</taxon>
        <taxon>Oomycota</taxon>
        <taxon>Peronosporomycetes</taxon>
        <taxon>Peronosporales</taxon>
        <taxon>Peronosporaceae</taxon>
        <taxon>Phytophthora</taxon>
    </lineage>
</organism>
<dbReference type="SUPFAM" id="SSF63380">
    <property type="entry name" value="Riboflavin synthase domain-like"/>
    <property type="match status" value="1"/>
</dbReference>
<keyword evidence="3" id="KW-0285">Flavoprotein</keyword>
<name>G4Z2K1_PHYSP</name>
<comment type="cofactor">
    <cofactor evidence="1">
        <name>FMN</name>
        <dbReference type="ChEBI" id="CHEBI:58210"/>
    </cofactor>
</comment>
<dbReference type="GO" id="GO:0050660">
    <property type="term" value="F:flavin adenine dinucleotide binding"/>
    <property type="evidence" value="ECO:0007669"/>
    <property type="project" value="TreeGrafter"/>
</dbReference>
<feature type="region of interest" description="Disordered" evidence="9">
    <location>
        <begin position="1"/>
        <end position="23"/>
    </location>
</feature>
<feature type="domain" description="Flavodoxin-like" evidence="10">
    <location>
        <begin position="45"/>
        <end position="279"/>
    </location>
</feature>
<evidence type="ECO:0000256" key="5">
    <source>
        <dbReference type="ARBA" id="ARBA00022827"/>
    </source>
</evidence>
<dbReference type="AlphaFoldDB" id="G4Z2K1"/>
<feature type="region of interest" description="Disordered" evidence="9">
    <location>
        <begin position="390"/>
        <end position="415"/>
    </location>
</feature>
<feature type="region of interest" description="Disordered" evidence="9">
    <location>
        <begin position="304"/>
        <end position="370"/>
    </location>
</feature>
<dbReference type="Gene3D" id="2.40.30.10">
    <property type="entry name" value="Translation factors"/>
    <property type="match status" value="1"/>
</dbReference>
<dbReference type="Gene3D" id="3.40.50.360">
    <property type="match status" value="1"/>
</dbReference>
<accession>G4Z2K1</accession>
<evidence type="ECO:0000256" key="8">
    <source>
        <dbReference type="ARBA" id="ARBA00023797"/>
    </source>
</evidence>
<dbReference type="STRING" id="1094619.G4Z2K1"/>
<dbReference type="InterPro" id="IPR003097">
    <property type="entry name" value="CysJ-like_FAD-binding"/>
</dbReference>
<evidence type="ECO:0000256" key="4">
    <source>
        <dbReference type="ARBA" id="ARBA00022643"/>
    </source>
</evidence>
<dbReference type="GO" id="GO:0010181">
    <property type="term" value="F:FMN binding"/>
    <property type="evidence" value="ECO:0007669"/>
    <property type="project" value="InterPro"/>
</dbReference>
<dbReference type="EMBL" id="JH159153">
    <property type="protein sequence ID" value="EGZ21430.1"/>
    <property type="molecule type" value="Genomic_DNA"/>
</dbReference>
<dbReference type="PRINTS" id="PR00369">
    <property type="entry name" value="FLAVODOXIN"/>
</dbReference>
<dbReference type="GO" id="GO:0003958">
    <property type="term" value="F:NADPH-hemoprotein reductase activity"/>
    <property type="evidence" value="ECO:0007669"/>
    <property type="project" value="UniProtKB-EC"/>
</dbReference>
<feature type="region of interest" description="Disordered" evidence="9">
    <location>
        <begin position="522"/>
        <end position="543"/>
    </location>
</feature>
<dbReference type="Proteomes" id="UP000002640">
    <property type="component" value="Unassembled WGS sequence"/>
</dbReference>
<dbReference type="Gene3D" id="3.40.50.80">
    <property type="entry name" value="Nucleotide-binding domain of ferredoxin-NADP reductase (FNR) module"/>
    <property type="match status" value="1"/>
</dbReference>
<dbReference type="PANTHER" id="PTHR19384:SF17">
    <property type="entry name" value="NADPH--CYTOCHROME P450 REDUCTASE"/>
    <property type="match status" value="1"/>
</dbReference>
<dbReference type="InterPro" id="IPR001094">
    <property type="entry name" value="Flavdoxin-like"/>
</dbReference>
<comment type="cofactor">
    <cofactor evidence="2">
        <name>FAD</name>
        <dbReference type="ChEBI" id="CHEBI:57692"/>
    </cofactor>
</comment>
<dbReference type="Pfam" id="PF00667">
    <property type="entry name" value="FAD_binding_1"/>
    <property type="match status" value="1"/>
</dbReference>
<dbReference type="SUPFAM" id="SSF52218">
    <property type="entry name" value="Flavoproteins"/>
    <property type="match status" value="1"/>
</dbReference>
<dbReference type="PANTHER" id="PTHR19384">
    <property type="entry name" value="NITRIC OXIDE SYNTHASE-RELATED"/>
    <property type="match status" value="1"/>
</dbReference>
<evidence type="ECO:0000256" key="9">
    <source>
        <dbReference type="SAM" id="MobiDB-lite"/>
    </source>
</evidence>
<keyword evidence="6" id="KW-0521">NADP</keyword>
<feature type="compositionally biased region" description="Polar residues" evidence="9">
    <location>
        <begin position="312"/>
        <end position="324"/>
    </location>
</feature>
<dbReference type="SUPFAM" id="SSF52343">
    <property type="entry name" value="Ferredoxin reductase-like, C-terminal NADP-linked domain"/>
    <property type="match status" value="1"/>
</dbReference>
<dbReference type="InterPro" id="IPR017938">
    <property type="entry name" value="Riboflavin_synthase-like_b-brl"/>
</dbReference>
<gene>
    <name evidence="11" type="ORF">PHYSODRAFT_299157</name>
</gene>
<dbReference type="InterPro" id="IPR008254">
    <property type="entry name" value="Flavodoxin/NO_synth"/>
</dbReference>
<evidence type="ECO:0000313" key="11">
    <source>
        <dbReference type="EMBL" id="EGZ21430.1"/>
    </source>
</evidence>
<evidence type="ECO:0000256" key="7">
    <source>
        <dbReference type="ARBA" id="ARBA00023002"/>
    </source>
</evidence>
<dbReference type="InterPro" id="IPR039261">
    <property type="entry name" value="FNR_nucleotide-bd"/>
</dbReference>
<dbReference type="KEGG" id="psoj:PHYSODRAFT_299157"/>
<evidence type="ECO:0000259" key="10">
    <source>
        <dbReference type="PROSITE" id="PS50902"/>
    </source>
</evidence>
<feature type="compositionally biased region" description="Pro residues" evidence="9">
    <location>
        <begin position="1"/>
        <end position="12"/>
    </location>
</feature>
<evidence type="ECO:0000256" key="2">
    <source>
        <dbReference type="ARBA" id="ARBA00001974"/>
    </source>
</evidence>
<evidence type="ECO:0000256" key="3">
    <source>
        <dbReference type="ARBA" id="ARBA00022630"/>
    </source>
</evidence>
<proteinExistence type="predicted"/>
<keyword evidence="5" id="KW-0274">FAD</keyword>
<evidence type="ECO:0000256" key="1">
    <source>
        <dbReference type="ARBA" id="ARBA00001917"/>
    </source>
</evidence>
<dbReference type="EC" id="1.6.2.4" evidence="8"/>
<dbReference type="Pfam" id="PF00258">
    <property type="entry name" value="Flavodoxin_1"/>
    <property type="match status" value="1"/>
</dbReference>
<dbReference type="InterPro" id="IPR023173">
    <property type="entry name" value="NADPH_Cyt_P450_Rdtase_alpha"/>
</dbReference>
<dbReference type="RefSeq" id="XP_009524147.1">
    <property type="nucleotide sequence ID" value="XM_009525852.1"/>
</dbReference>
<keyword evidence="7" id="KW-0560">Oxidoreductase</keyword>
<dbReference type="SMR" id="G4Z2K1"/>
<feature type="region of interest" description="Disordered" evidence="9">
    <location>
        <begin position="134"/>
        <end position="167"/>
    </location>
</feature>
<dbReference type="Gene3D" id="1.20.990.10">
    <property type="entry name" value="NADPH-cytochrome p450 Reductase, Chain A, domain 3"/>
    <property type="match status" value="1"/>
</dbReference>
<dbReference type="Pfam" id="PF00175">
    <property type="entry name" value="NAD_binding_1"/>
    <property type="match status" value="1"/>
</dbReference>
<evidence type="ECO:0000313" key="12">
    <source>
        <dbReference type="Proteomes" id="UP000002640"/>
    </source>
</evidence>
<keyword evidence="4" id="KW-0288">FMN</keyword>
<dbReference type="GeneID" id="20641703"/>
<dbReference type="PROSITE" id="PS50902">
    <property type="entry name" value="FLAVODOXIN_LIKE"/>
    <property type="match status" value="1"/>
</dbReference>
<sequence>MSLLPSPEPIPPLEHKPRPPPLQQTRRISLSFRKITQATGCITHLDIFVGSLTGTSERFASILAEDAAKYGTVVSLNSLERFNPECFNDPEGPHHSKSRLTVFVVSTHFAGGPSPDAEAFSQWLRIISGDSRAPTIDPVIPEEPRPSEATTIMAPPVNDPSKPKMRRSTQIVVPTPAAKPRRQTSFSAAVRPILRMNWRQTFLSRKNSANASKPKSVMHGVQYAVFGVGNSMYLTYNAMGKFVDAKMQVLGAVRLCPLGLGDVLGDIDDTFAKWEAQVLQLLVYQKLGPPANIAIQAQAQRRTTFTAEGSGRQLTVQRTLSDPSSGEPAAPRNQPQAPAQEDEVAPLRRSSIVRRASPPRASAGGTTTKFSAQNLYGHNIRLRFRCRYVSNDNQQKSPRKSTKLPPIAPSSEKKASAKLHFNLSTIKRDASHIRHPCIALRSITMLTRADNSASASTFKDVSLVRLSILDPDLAFETADTFGYFPPNPKEVVDAIGSRMGLSMDSCVEFSFQDDPGVLTGSCSSVSGSGADPPHSPNRDRHLPFPSPCSIRTILSDFLELRTISREFVRIASGFVSDQTEHELLENMASIDGSAAFAREFTPAKFGMLKLLELAPSLQMPFEVFVNLTPLLKPRLYSVASSHLQNDREFDIVIALGNPKEAHGLSVSNFRRILSRSDVQVPPTSSSSTVQQAESEPVPVLALLRGFVAFSRFKTPVDIAAPMIMICNGIGVAPLRALLQHREIECEWNQANLEQNGQGGGTAPAPLQVNPSCGKNLLFLGCSNESSLLFESELRTWESNGVVELHVAYSSEPGQPSEHVQDLVSAQKEQIAALMSSSPEARIFICGKIAMAQAVHQILSAPDTSYNNNWYQKALLSGRYIEGIFG</sequence>
<protein>
    <recommendedName>
        <fullName evidence="8">NADPH--hemoprotein reductase</fullName>
        <ecNumber evidence="8">1.6.2.4</ecNumber>
    </recommendedName>
</protein>
<dbReference type="InParanoid" id="G4Z2K1"/>
<dbReference type="InterPro" id="IPR029039">
    <property type="entry name" value="Flavoprotein-like_sf"/>
</dbReference>
<evidence type="ECO:0000256" key="6">
    <source>
        <dbReference type="ARBA" id="ARBA00022857"/>
    </source>
</evidence>
<feature type="compositionally biased region" description="Low complexity" evidence="9">
    <location>
        <begin position="328"/>
        <end position="339"/>
    </location>
</feature>
<reference evidence="11 12" key="1">
    <citation type="journal article" date="2006" name="Science">
        <title>Phytophthora genome sequences uncover evolutionary origins and mechanisms of pathogenesis.</title>
        <authorList>
            <person name="Tyler B.M."/>
            <person name="Tripathy S."/>
            <person name="Zhang X."/>
            <person name="Dehal P."/>
            <person name="Jiang R.H."/>
            <person name="Aerts A."/>
            <person name="Arredondo F.D."/>
            <person name="Baxter L."/>
            <person name="Bensasson D."/>
            <person name="Beynon J.L."/>
            <person name="Chapman J."/>
            <person name="Damasceno C.M."/>
            <person name="Dorrance A.E."/>
            <person name="Dou D."/>
            <person name="Dickerman A.W."/>
            <person name="Dubchak I.L."/>
            <person name="Garbelotto M."/>
            <person name="Gijzen M."/>
            <person name="Gordon S.G."/>
            <person name="Govers F."/>
            <person name="Grunwald N.J."/>
            <person name="Huang W."/>
            <person name="Ivors K.L."/>
            <person name="Jones R.W."/>
            <person name="Kamoun S."/>
            <person name="Krampis K."/>
            <person name="Lamour K.H."/>
            <person name="Lee M.K."/>
            <person name="McDonald W.H."/>
            <person name="Medina M."/>
            <person name="Meijer H.J."/>
            <person name="Nordberg E.K."/>
            <person name="Maclean D.J."/>
            <person name="Ospina-Giraldo M.D."/>
            <person name="Morris P.F."/>
            <person name="Phuntumart V."/>
            <person name="Putnam N.H."/>
            <person name="Rash S."/>
            <person name="Rose J.K."/>
            <person name="Sakihama Y."/>
            <person name="Salamov A.A."/>
            <person name="Savidor A."/>
            <person name="Scheuring C.F."/>
            <person name="Smith B.M."/>
            <person name="Sobral B.W."/>
            <person name="Terry A."/>
            <person name="Torto-Alalibo T.A."/>
            <person name="Win J."/>
            <person name="Xu Z."/>
            <person name="Zhang H."/>
            <person name="Grigoriev I.V."/>
            <person name="Rokhsar D.S."/>
            <person name="Boore J.L."/>
        </authorList>
    </citation>
    <scope>NUCLEOTIDE SEQUENCE [LARGE SCALE GENOMIC DNA]</scope>
    <source>
        <strain evidence="11 12">P6497</strain>
    </source>
</reference>
<keyword evidence="12" id="KW-1185">Reference proteome</keyword>
<dbReference type="GO" id="GO:0005829">
    <property type="term" value="C:cytosol"/>
    <property type="evidence" value="ECO:0007669"/>
    <property type="project" value="TreeGrafter"/>
</dbReference>